<organism evidence="4">
    <name type="scientific">Gongylonema pulchrum</name>
    <dbReference type="NCBI Taxonomy" id="637853"/>
    <lineage>
        <taxon>Eukaryota</taxon>
        <taxon>Metazoa</taxon>
        <taxon>Ecdysozoa</taxon>
        <taxon>Nematoda</taxon>
        <taxon>Chromadorea</taxon>
        <taxon>Rhabditida</taxon>
        <taxon>Spirurina</taxon>
        <taxon>Spiruromorpha</taxon>
        <taxon>Spiruroidea</taxon>
        <taxon>Gongylonematidae</taxon>
        <taxon>Gongylonema</taxon>
    </lineage>
</organism>
<keyword evidence="3" id="KW-1185">Reference proteome</keyword>
<feature type="region of interest" description="Disordered" evidence="1">
    <location>
        <begin position="65"/>
        <end position="87"/>
    </location>
</feature>
<proteinExistence type="predicted"/>
<reference evidence="4" key="1">
    <citation type="submission" date="2016-06" db="UniProtKB">
        <authorList>
            <consortium name="WormBaseParasite"/>
        </authorList>
    </citation>
    <scope>IDENTIFICATION</scope>
</reference>
<evidence type="ECO:0000313" key="3">
    <source>
        <dbReference type="Proteomes" id="UP000271098"/>
    </source>
</evidence>
<dbReference type="EMBL" id="UYRT01027635">
    <property type="protein sequence ID" value="VDK66579.1"/>
    <property type="molecule type" value="Genomic_DNA"/>
</dbReference>
<name>A0A183DJQ7_9BILA</name>
<evidence type="ECO:0000256" key="1">
    <source>
        <dbReference type="SAM" id="MobiDB-lite"/>
    </source>
</evidence>
<dbReference type="Proteomes" id="UP000271098">
    <property type="component" value="Unassembled WGS sequence"/>
</dbReference>
<dbReference type="WBParaSite" id="GPUH_0000895801-mRNA-1">
    <property type="protein sequence ID" value="GPUH_0000895801-mRNA-1"/>
    <property type="gene ID" value="GPUH_0000895801"/>
</dbReference>
<reference evidence="2 3" key="2">
    <citation type="submission" date="2018-11" db="EMBL/GenBank/DDBJ databases">
        <authorList>
            <consortium name="Pathogen Informatics"/>
        </authorList>
    </citation>
    <scope>NUCLEOTIDE SEQUENCE [LARGE SCALE GENOMIC DNA]</scope>
</reference>
<accession>A0A183DJQ7</accession>
<dbReference type="AlphaFoldDB" id="A0A183DJQ7"/>
<protein>
    <submittedName>
        <fullName evidence="2 4">Uncharacterized protein</fullName>
    </submittedName>
</protein>
<evidence type="ECO:0000313" key="2">
    <source>
        <dbReference type="EMBL" id="VDK66579.1"/>
    </source>
</evidence>
<gene>
    <name evidence="2" type="ORF">GPUH_LOCUS8949</name>
</gene>
<sequence length="87" mass="10065">MAARRPPLKQWMRNGVGAENWRTRICRVDQSRRKRNNIWKLLFPRAQQAAIEQLHRPAAVKESGLNRIPGRGKLPEAVAKKATRKND</sequence>
<evidence type="ECO:0000313" key="4">
    <source>
        <dbReference type="WBParaSite" id="GPUH_0000895801-mRNA-1"/>
    </source>
</evidence>